<feature type="region of interest" description="Disordered" evidence="1">
    <location>
        <begin position="157"/>
        <end position="208"/>
    </location>
</feature>
<dbReference type="GO" id="GO:0005198">
    <property type="term" value="F:structural molecule activity"/>
    <property type="evidence" value="ECO:0007669"/>
    <property type="project" value="InterPro"/>
</dbReference>
<feature type="domain" description="Phospholipase A2-like" evidence="2">
    <location>
        <begin position="3"/>
        <end position="43"/>
    </location>
</feature>
<feature type="region of interest" description="Disordered" evidence="1">
    <location>
        <begin position="683"/>
        <end position="705"/>
    </location>
</feature>
<feature type="compositionally biased region" description="Polar residues" evidence="1">
    <location>
        <begin position="686"/>
        <end position="705"/>
    </location>
</feature>
<evidence type="ECO:0000256" key="1">
    <source>
        <dbReference type="SAM" id="MobiDB-lite"/>
    </source>
</evidence>
<dbReference type="InterPro" id="IPR013607">
    <property type="entry name" value="Phospholipase_A2-like"/>
</dbReference>
<feature type="region of interest" description="Disordered" evidence="1">
    <location>
        <begin position="101"/>
        <end position="126"/>
    </location>
</feature>
<reference evidence="3" key="1">
    <citation type="submission" date="2020-09" db="EMBL/GenBank/DDBJ databases">
        <title>Parvovirus dark matter in the feces of wild birds.</title>
        <authorList>
            <person name="Dai Z."/>
            <person name="Yang S."/>
            <person name="Zhang W."/>
        </authorList>
    </citation>
    <scope>NUCLEOTIDE SEQUENCE</scope>
    <source>
        <strain evidence="3">Swa134par014</strain>
    </source>
</reference>
<proteinExistence type="predicted"/>
<name>A0A8E7G1S3_9VIRU</name>
<dbReference type="Pfam" id="PF02336">
    <property type="entry name" value="Denso_VP4"/>
    <property type="match status" value="1"/>
</dbReference>
<accession>A0A8E7G1S3</accession>
<organism evidence="3">
    <name type="scientific">Cecropis daurica ambidensovirus</name>
    <dbReference type="NCBI Taxonomy" id="2794443"/>
    <lineage>
        <taxon>Viruses</taxon>
        <taxon>Monodnaviria</taxon>
        <taxon>Shotokuvirae</taxon>
        <taxon>Cossaviricota</taxon>
        <taxon>Quintoviricetes</taxon>
        <taxon>Piccovirales</taxon>
        <taxon>Parvoviridae</taxon>
        <taxon>Densovirinae</taxon>
        <taxon>Ambidensovirus</taxon>
    </lineage>
</organism>
<evidence type="ECO:0000313" key="3">
    <source>
        <dbReference type="EMBL" id="QVW56850.1"/>
    </source>
</evidence>
<sequence>MPYTWPGHKYLGPGNSLSGEPPVDADDRIALYHDIEYSLAQSSTQIRSSDIDAILNFADDYASNGNWHSLVGAFGLLTKYGLETIAGKTFYPHMAPPTHAGQEAYKQRMQAIKHSRATDTPARRRLPFGEYMRNWHAEQRNRAADQSATNEAAVANDHNYSSPDKQQAGPSGVSSSVQHQSAEYPSPDSSNRERSQLQPPPDATPSFESMFEDMDMFQDISSGAAAAGRDGSIGNSGTASSSALIKLYKPMPVASNRIKFTKTWIFYSYGYAFSTIDLNATLNGCCTPLSYLPVDMLSFYMSPTEHDSLPAITFAKNCKVSVKLLGVRTAFDTGATLSGVANTEHTHLAAFGIGLNTMGRAGNFVLKSDAAAPMKPTSFAPVVIAKDYNERFYGSTDLTNQPMTYGIPRANPAYLVYAYPKHQFTNGPLILNKHLNRLHVGSHIGKTIINYKYEFKHAPIKQSKFTDILTNIDHTLLSNNTSIPTEIITRQVKEGLVAIANQLPNVSKMTGNQYVCARQFLYNEPIEKVGTTMKPGHAAQFTSAQPLIHVGLFPTPKLNPGTELVDFQNSSIYYEVVSELEVECNFDSVYNYGGQHAAQGESVFYPIGQYNEDMHHNTTFKLVNHIPTVVTRNDKKLSTVDKCSDETLPPMIRRKKRINEQNINNMEQLILEDSSNSSHNEFEFIQPTTSVNNKQRKQSTSTIKK</sequence>
<evidence type="ECO:0000259" key="2">
    <source>
        <dbReference type="Pfam" id="PF08398"/>
    </source>
</evidence>
<dbReference type="EMBL" id="MW046620">
    <property type="protein sequence ID" value="QVW56850.1"/>
    <property type="molecule type" value="Genomic_DNA"/>
</dbReference>
<dbReference type="InterPro" id="IPR003433">
    <property type="entry name" value="Capsid_VP4_densovirus"/>
</dbReference>
<dbReference type="Pfam" id="PF08398">
    <property type="entry name" value="Phospholip_A2_4"/>
    <property type="match status" value="1"/>
</dbReference>
<protein>
    <submittedName>
        <fullName evidence="3">Putative VP1</fullName>
    </submittedName>
</protein>
<feature type="compositionally biased region" description="Polar residues" evidence="1">
    <location>
        <begin position="158"/>
        <end position="189"/>
    </location>
</feature>